<accession>A0A9W8P9I5</accession>
<evidence type="ECO:0000313" key="1">
    <source>
        <dbReference type="EMBL" id="KAJ3749602.1"/>
    </source>
</evidence>
<sequence length="105" mass="11821">MSESYFQGAHNFNIYDSRFHQTTVYNITNPAMPKAPPGHIQGMTLCPVPTNTFTGREEALTKLEEFFRPGSAAERKKTFLLYGLGGAGKTQLALEFAKRFKERLC</sequence>
<dbReference type="SUPFAM" id="SSF52540">
    <property type="entry name" value="P-loop containing nucleoside triphosphate hydrolases"/>
    <property type="match status" value="1"/>
</dbReference>
<reference evidence="1 2" key="1">
    <citation type="journal article" date="2023" name="Proc. Natl. Acad. Sci. U.S.A.">
        <title>A global phylogenomic analysis of the shiitake genus Lentinula.</title>
        <authorList>
            <person name="Sierra-Patev S."/>
            <person name="Min B."/>
            <person name="Naranjo-Ortiz M."/>
            <person name="Looney B."/>
            <person name="Konkel Z."/>
            <person name="Slot J.C."/>
            <person name="Sakamoto Y."/>
            <person name="Steenwyk J.L."/>
            <person name="Rokas A."/>
            <person name="Carro J."/>
            <person name="Camarero S."/>
            <person name="Ferreira P."/>
            <person name="Molpeceres G."/>
            <person name="Ruiz-Duenas F.J."/>
            <person name="Serrano A."/>
            <person name="Henrissat B."/>
            <person name="Drula E."/>
            <person name="Hughes K.W."/>
            <person name="Mata J.L."/>
            <person name="Ishikawa N.K."/>
            <person name="Vargas-Isla R."/>
            <person name="Ushijima S."/>
            <person name="Smith C.A."/>
            <person name="Donoghue J."/>
            <person name="Ahrendt S."/>
            <person name="Andreopoulos W."/>
            <person name="He G."/>
            <person name="LaButti K."/>
            <person name="Lipzen A."/>
            <person name="Ng V."/>
            <person name="Riley R."/>
            <person name="Sandor L."/>
            <person name="Barry K."/>
            <person name="Martinez A.T."/>
            <person name="Xiao Y."/>
            <person name="Gibbons J.G."/>
            <person name="Terashima K."/>
            <person name="Grigoriev I.V."/>
            <person name="Hibbett D."/>
        </authorList>
    </citation>
    <scope>NUCLEOTIDE SEQUENCE [LARGE SCALE GENOMIC DNA]</scope>
    <source>
        <strain evidence="1 2">TFB7810</strain>
    </source>
</reference>
<proteinExistence type="predicted"/>
<organism evidence="1 2">
    <name type="scientific">Lentinula detonsa</name>
    <dbReference type="NCBI Taxonomy" id="2804962"/>
    <lineage>
        <taxon>Eukaryota</taxon>
        <taxon>Fungi</taxon>
        <taxon>Dikarya</taxon>
        <taxon>Basidiomycota</taxon>
        <taxon>Agaricomycotina</taxon>
        <taxon>Agaricomycetes</taxon>
        <taxon>Agaricomycetidae</taxon>
        <taxon>Agaricales</taxon>
        <taxon>Marasmiineae</taxon>
        <taxon>Omphalotaceae</taxon>
        <taxon>Lentinula</taxon>
    </lineage>
</organism>
<dbReference type="InterPro" id="IPR027417">
    <property type="entry name" value="P-loop_NTPase"/>
</dbReference>
<dbReference type="Gene3D" id="3.40.50.300">
    <property type="entry name" value="P-loop containing nucleotide triphosphate hydrolases"/>
    <property type="match status" value="1"/>
</dbReference>
<protein>
    <submittedName>
        <fullName evidence="1">Uncharacterized protein</fullName>
    </submittedName>
</protein>
<gene>
    <name evidence="1" type="ORF">DFH05DRAFT_695083</name>
</gene>
<name>A0A9W8P9I5_9AGAR</name>
<evidence type="ECO:0000313" key="2">
    <source>
        <dbReference type="Proteomes" id="UP001142393"/>
    </source>
</evidence>
<comment type="caution">
    <text evidence="1">The sequence shown here is derived from an EMBL/GenBank/DDBJ whole genome shotgun (WGS) entry which is preliminary data.</text>
</comment>
<dbReference type="EMBL" id="JANVFU010000002">
    <property type="protein sequence ID" value="KAJ3749602.1"/>
    <property type="molecule type" value="Genomic_DNA"/>
</dbReference>
<dbReference type="Proteomes" id="UP001142393">
    <property type="component" value="Unassembled WGS sequence"/>
</dbReference>
<keyword evidence="2" id="KW-1185">Reference proteome</keyword>
<dbReference type="AlphaFoldDB" id="A0A9W8P9I5"/>